<accession>A0A7D6BC74</accession>
<dbReference type="FunFam" id="3.40.50.800:FF:000002">
    <property type="entry name" value="Glycine--tRNA ligase"/>
    <property type="match status" value="1"/>
</dbReference>
<evidence type="ECO:0000256" key="5">
    <source>
        <dbReference type="ARBA" id="ARBA00022840"/>
    </source>
</evidence>
<dbReference type="InterPro" id="IPR002315">
    <property type="entry name" value="tRNA-synt_gly"/>
</dbReference>
<dbReference type="InterPro" id="IPR002314">
    <property type="entry name" value="aa-tRNA-synt_IIb"/>
</dbReference>
<keyword evidence="7 10" id="KW-0030">Aminoacyl-tRNA synthetase</keyword>
<dbReference type="Proteomes" id="UP000510821">
    <property type="component" value="Chromosome"/>
</dbReference>
<dbReference type="GO" id="GO:0006426">
    <property type="term" value="P:glycyl-tRNA aminoacylation"/>
    <property type="evidence" value="ECO:0007669"/>
    <property type="project" value="InterPro"/>
</dbReference>
<evidence type="ECO:0000259" key="9">
    <source>
        <dbReference type="PROSITE" id="PS50862"/>
    </source>
</evidence>
<dbReference type="GO" id="GO:0005737">
    <property type="term" value="C:cytoplasm"/>
    <property type="evidence" value="ECO:0007669"/>
    <property type="project" value="InterPro"/>
</dbReference>
<gene>
    <name evidence="10" type="ORF">Sv326_0704</name>
</gene>
<keyword evidence="2" id="KW-0963">Cytoplasm</keyword>
<evidence type="ECO:0000313" key="11">
    <source>
        <dbReference type="Proteomes" id="UP000510821"/>
    </source>
</evidence>
<evidence type="ECO:0000256" key="2">
    <source>
        <dbReference type="ARBA" id="ARBA00022490"/>
    </source>
</evidence>
<dbReference type="Pfam" id="PF00587">
    <property type="entry name" value="tRNA-synt_2b"/>
    <property type="match status" value="1"/>
</dbReference>
<feature type="domain" description="Aminoacyl-transfer RNA synthetases class-II family profile" evidence="9">
    <location>
        <begin position="1"/>
        <end position="398"/>
    </location>
</feature>
<dbReference type="PRINTS" id="PR01043">
    <property type="entry name" value="TRNASYNTHGLY"/>
</dbReference>
<dbReference type="SUPFAM" id="SSF52954">
    <property type="entry name" value="Class II aaRS ABD-related"/>
    <property type="match status" value="1"/>
</dbReference>
<dbReference type="Pfam" id="PF03129">
    <property type="entry name" value="HGTP_anticodon"/>
    <property type="match status" value="1"/>
</dbReference>
<dbReference type="Gene3D" id="3.30.930.10">
    <property type="entry name" value="Bira Bifunctional Protein, Domain 2"/>
    <property type="match status" value="1"/>
</dbReference>
<dbReference type="KEGG" id="flt:Sv326_0704"/>
<organism evidence="10 11">
    <name type="scientific">Fermentimicrarchaeum limneticum</name>
    <dbReference type="NCBI Taxonomy" id="2795018"/>
    <lineage>
        <taxon>Archaea</taxon>
        <taxon>Candidatus Micrarchaeota</taxon>
        <taxon>Candidatus Fermentimicrarchaeales</taxon>
        <taxon>Candidatus Fermentimicrarchaeaceae</taxon>
        <taxon>Candidatus Fermentimicrarchaeum</taxon>
    </lineage>
</organism>
<dbReference type="SUPFAM" id="SSF55681">
    <property type="entry name" value="Class II aaRS and biotin synthetases"/>
    <property type="match status" value="1"/>
</dbReference>
<sequence length="493" mass="56487">MEIALKRSILIPSNELYSPVAGFYDYGPVGKALKRKLEEYWRDFFLRKDGYFEIETVYVLPEVVLKASGHLSCFGDPVVGCTKCGKKFRADHLLEEKGKRCEGAKPEELNNKIKENNIRCPECGGPLGEVGWFNLMFKTNIGPIEGTTGYIRPETAQGIFLDFQRVFRSHGSKLPMGIAQIGKSFRNEISPRQGLVRLREFSQMELEYFFNPNSPTHPKFKRVEKEKFRIYSREEQKKGTDNCIELTAREAVERKIVPNEIMAYFMGREMQFYLKLGIPYDALRFRHMLPEETPHYSGGNIDLEVKTSVGWVEVIGNAYRTDYDLKSHSKSSGKDLSVSLEDGGKVMPHVVEPSFGVDRTILCMLEHCYRKGGDAERRDWEWFDFPAFLSPFEAAVLPLMKKDGLAEKATELADSLREKGFDVLYDETGSIGKRYARQDEIGTPYCITIDYDTLKEGTVTIRFRNDGKQTREKIDKLEEKLHSFIKGNVLCLP</sequence>
<keyword evidence="6" id="KW-0648">Protein biosynthesis</keyword>
<evidence type="ECO:0000256" key="3">
    <source>
        <dbReference type="ARBA" id="ARBA00022598"/>
    </source>
</evidence>
<dbReference type="InterPro" id="IPR004154">
    <property type="entry name" value="Anticodon-bd"/>
</dbReference>
<evidence type="ECO:0000313" key="10">
    <source>
        <dbReference type="EMBL" id="QLJ52879.1"/>
    </source>
</evidence>
<keyword evidence="3 10" id="KW-0436">Ligase</keyword>
<dbReference type="GO" id="GO:0044281">
    <property type="term" value="P:small molecule metabolic process"/>
    <property type="evidence" value="ECO:0007669"/>
    <property type="project" value="UniProtKB-ARBA"/>
</dbReference>
<protein>
    <recommendedName>
        <fullName evidence="1">glycine--tRNA ligase</fullName>
        <ecNumber evidence="1">6.1.1.14</ecNumber>
    </recommendedName>
    <alternativeName>
        <fullName evidence="8">Diadenosine tetraphosphate synthetase</fullName>
    </alternativeName>
</protein>
<dbReference type="PANTHER" id="PTHR10745:SF0">
    <property type="entry name" value="GLYCINE--TRNA LIGASE"/>
    <property type="match status" value="1"/>
</dbReference>
<dbReference type="EMBL" id="CP058998">
    <property type="protein sequence ID" value="QLJ52879.1"/>
    <property type="molecule type" value="Genomic_DNA"/>
</dbReference>
<dbReference type="InterPro" id="IPR027031">
    <property type="entry name" value="Gly-tRNA_synthase/POLG2"/>
</dbReference>
<evidence type="ECO:0000256" key="1">
    <source>
        <dbReference type="ARBA" id="ARBA00012829"/>
    </source>
</evidence>
<dbReference type="NCBIfam" id="TIGR00389">
    <property type="entry name" value="glyS_dimeric"/>
    <property type="match status" value="1"/>
</dbReference>
<dbReference type="InterPro" id="IPR006195">
    <property type="entry name" value="aa-tRNA-synth_II"/>
</dbReference>
<dbReference type="InterPro" id="IPR036621">
    <property type="entry name" value="Anticodon-bd_dom_sf"/>
</dbReference>
<reference evidence="11" key="1">
    <citation type="submission" date="2020-07" db="EMBL/GenBank/DDBJ databases">
        <title>Metabolic diversity and evolutionary history of the archaeal phylum ###Micrarchaeota### uncovered from a freshwater lake metagenome.</title>
        <authorList>
            <person name="Kadnikov V.V."/>
            <person name="Savvichev A.S."/>
            <person name="Mardanov A.V."/>
            <person name="Beletsky A.V."/>
            <person name="Chupakov A.V."/>
            <person name="Kokryatskaya N.M."/>
            <person name="Pimenov N.V."/>
            <person name="Ravin N.V."/>
        </authorList>
    </citation>
    <scope>NUCLEOTIDE SEQUENCE [LARGE SCALE GENOMIC DNA]</scope>
</reference>
<dbReference type="EC" id="6.1.1.14" evidence="1"/>
<evidence type="ECO:0000256" key="4">
    <source>
        <dbReference type="ARBA" id="ARBA00022741"/>
    </source>
</evidence>
<evidence type="ECO:0000256" key="7">
    <source>
        <dbReference type="ARBA" id="ARBA00023146"/>
    </source>
</evidence>
<dbReference type="GO" id="GO:0004820">
    <property type="term" value="F:glycine-tRNA ligase activity"/>
    <property type="evidence" value="ECO:0007669"/>
    <property type="project" value="UniProtKB-EC"/>
</dbReference>
<keyword evidence="4" id="KW-0547">Nucleotide-binding</keyword>
<dbReference type="NCBIfam" id="NF003211">
    <property type="entry name" value="PRK04173.1"/>
    <property type="match status" value="1"/>
</dbReference>
<proteinExistence type="predicted"/>
<dbReference type="PROSITE" id="PS50862">
    <property type="entry name" value="AA_TRNA_LIGASE_II"/>
    <property type="match status" value="1"/>
</dbReference>
<dbReference type="CDD" id="cd00858">
    <property type="entry name" value="GlyRS_anticodon"/>
    <property type="match status" value="1"/>
</dbReference>
<dbReference type="GO" id="GO:0005524">
    <property type="term" value="F:ATP binding"/>
    <property type="evidence" value="ECO:0007669"/>
    <property type="project" value="UniProtKB-KW"/>
</dbReference>
<dbReference type="AlphaFoldDB" id="A0A7D6BC74"/>
<dbReference type="InterPro" id="IPR045864">
    <property type="entry name" value="aa-tRNA-synth_II/BPL/LPL"/>
</dbReference>
<evidence type="ECO:0000256" key="6">
    <source>
        <dbReference type="ARBA" id="ARBA00022917"/>
    </source>
</evidence>
<dbReference type="Gene3D" id="3.40.50.800">
    <property type="entry name" value="Anticodon-binding domain"/>
    <property type="match status" value="1"/>
</dbReference>
<keyword evidence="5" id="KW-0067">ATP-binding</keyword>
<dbReference type="PANTHER" id="PTHR10745">
    <property type="entry name" value="GLYCYL-TRNA SYNTHETASE/DNA POLYMERASE SUBUNIT GAMMA-2"/>
    <property type="match status" value="1"/>
</dbReference>
<name>A0A7D6BC74_FERL1</name>
<evidence type="ECO:0000256" key="8">
    <source>
        <dbReference type="ARBA" id="ARBA00030057"/>
    </source>
</evidence>